<dbReference type="SUPFAM" id="SSF46785">
    <property type="entry name" value="Winged helix' DNA-binding domain"/>
    <property type="match status" value="1"/>
</dbReference>
<dbReference type="InterPro" id="IPR005149">
    <property type="entry name" value="Tscrpt_reg_PadR_N"/>
</dbReference>
<evidence type="ECO:0000259" key="1">
    <source>
        <dbReference type="Pfam" id="PF03551"/>
    </source>
</evidence>
<proteinExistence type="predicted"/>
<keyword evidence="3" id="KW-1185">Reference proteome</keyword>
<sequence length="107" mass="12016">MAALRMTTPRLLVLQALLDDPERERYGLDLATAAGLEPGTIYPILVAFENAGWLRSRQEQIDPHQAGRPRRRYYTLSAEGVAAARDALAASARRRERRATATRKLAW</sequence>
<gene>
    <name evidence="2" type="ORF">ACFFHU_17020</name>
</gene>
<dbReference type="EMBL" id="JBHLUE010000012">
    <property type="protein sequence ID" value="MFC0565829.1"/>
    <property type="molecule type" value="Genomic_DNA"/>
</dbReference>
<organism evidence="2 3">
    <name type="scientific">Plantactinospora siamensis</name>
    <dbReference type="NCBI Taxonomy" id="555372"/>
    <lineage>
        <taxon>Bacteria</taxon>
        <taxon>Bacillati</taxon>
        <taxon>Actinomycetota</taxon>
        <taxon>Actinomycetes</taxon>
        <taxon>Micromonosporales</taxon>
        <taxon>Micromonosporaceae</taxon>
        <taxon>Plantactinospora</taxon>
    </lineage>
</organism>
<dbReference type="Pfam" id="PF03551">
    <property type="entry name" value="PadR"/>
    <property type="match status" value="1"/>
</dbReference>
<name>A0ABV6NYG9_9ACTN</name>
<dbReference type="Proteomes" id="UP001589894">
    <property type="component" value="Unassembled WGS sequence"/>
</dbReference>
<protein>
    <submittedName>
        <fullName evidence="2">PadR family transcriptional regulator</fullName>
    </submittedName>
</protein>
<comment type="caution">
    <text evidence="2">The sequence shown here is derived from an EMBL/GenBank/DDBJ whole genome shotgun (WGS) entry which is preliminary data.</text>
</comment>
<accession>A0ABV6NYG9</accession>
<reference evidence="2 3" key="1">
    <citation type="submission" date="2024-09" db="EMBL/GenBank/DDBJ databases">
        <authorList>
            <person name="Sun Q."/>
            <person name="Mori K."/>
        </authorList>
    </citation>
    <scope>NUCLEOTIDE SEQUENCE [LARGE SCALE GENOMIC DNA]</scope>
    <source>
        <strain evidence="2 3">TBRC 2205</strain>
    </source>
</reference>
<dbReference type="InterPro" id="IPR036390">
    <property type="entry name" value="WH_DNA-bd_sf"/>
</dbReference>
<dbReference type="Gene3D" id="1.10.10.10">
    <property type="entry name" value="Winged helix-like DNA-binding domain superfamily/Winged helix DNA-binding domain"/>
    <property type="match status" value="1"/>
</dbReference>
<evidence type="ECO:0000313" key="3">
    <source>
        <dbReference type="Proteomes" id="UP001589894"/>
    </source>
</evidence>
<feature type="domain" description="Transcription regulator PadR N-terminal" evidence="1">
    <location>
        <begin position="25"/>
        <end position="84"/>
    </location>
</feature>
<dbReference type="InterPro" id="IPR036388">
    <property type="entry name" value="WH-like_DNA-bd_sf"/>
</dbReference>
<evidence type="ECO:0000313" key="2">
    <source>
        <dbReference type="EMBL" id="MFC0565829.1"/>
    </source>
</evidence>
<dbReference type="RefSeq" id="WP_377340057.1">
    <property type="nucleotide sequence ID" value="NZ_JBHLUE010000012.1"/>
</dbReference>